<dbReference type="Proteomes" id="UP000660270">
    <property type="component" value="Unassembled WGS sequence"/>
</dbReference>
<proteinExistence type="predicted"/>
<reference evidence="2 3" key="1">
    <citation type="journal article" date="2020" name="ISME J.">
        <title>Comparative genomics reveals insights into cyanobacterial evolution and habitat adaptation.</title>
        <authorList>
            <person name="Chen M.Y."/>
            <person name="Teng W.K."/>
            <person name="Zhao L."/>
            <person name="Hu C.X."/>
            <person name="Zhou Y.K."/>
            <person name="Han B.P."/>
            <person name="Song L.R."/>
            <person name="Shu W.S."/>
        </authorList>
    </citation>
    <scope>NUCLEOTIDE SEQUENCE [LARGE SCALE GENOMIC DNA]</scope>
    <source>
        <strain evidence="2 3">FACHB-1249</strain>
    </source>
</reference>
<dbReference type="InterPro" id="IPR036388">
    <property type="entry name" value="WH-like_DNA-bd_sf"/>
</dbReference>
<dbReference type="InterPro" id="IPR025959">
    <property type="entry name" value="Winged_HTH_dom"/>
</dbReference>
<feature type="domain" description="Winged helix-turn helix" evidence="1">
    <location>
        <begin position="84"/>
        <end position="119"/>
    </location>
</feature>
<keyword evidence="3" id="KW-1185">Reference proteome</keyword>
<gene>
    <name evidence="2" type="ORF">H6G43_17350</name>
</gene>
<protein>
    <submittedName>
        <fullName evidence="2">Transposase</fullName>
    </submittedName>
</protein>
<accession>A0ABR8IUA1</accession>
<evidence type="ECO:0000259" key="1">
    <source>
        <dbReference type="Pfam" id="PF13592"/>
    </source>
</evidence>
<comment type="caution">
    <text evidence="2">The sequence shown here is derived from an EMBL/GenBank/DDBJ whole genome shotgun (WGS) entry which is preliminary data.</text>
</comment>
<organism evidence="2 3">
    <name type="scientific">Aphanizomenon flos-aquae FACHB-1249</name>
    <dbReference type="NCBI Taxonomy" id="2692889"/>
    <lineage>
        <taxon>Bacteria</taxon>
        <taxon>Bacillati</taxon>
        <taxon>Cyanobacteriota</taxon>
        <taxon>Cyanophyceae</taxon>
        <taxon>Nostocales</taxon>
        <taxon>Aphanizomenonaceae</taxon>
        <taxon>Aphanizomenon</taxon>
    </lineage>
</organism>
<sequence>MAAAYSTYIRQKILSAWQNKEDTQRELAARFKVSLSFISEFFRQYRETGKIEPKPKGGDRRSLIKGKEEELLKKIVIEQNDIYLREIQAAIEEQTEIEVSISSLSRTLKRLDLRRKKTLVASDQKTQRVQKMRYEFRRWLDTIDVKNLVFINETGLNLAMTRNYGKGIIEAGKGIFTIIFLMSNEGLNEL</sequence>
<dbReference type="InterPro" id="IPR009057">
    <property type="entry name" value="Homeodomain-like_sf"/>
</dbReference>
<dbReference type="EMBL" id="JACJTM010000049">
    <property type="protein sequence ID" value="MBD2686942.1"/>
    <property type="molecule type" value="Genomic_DNA"/>
</dbReference>
<dbReference type="RefSeq" id="WP_190386452.1">
    <property type="nucleotide sequence ID" value="NZ_JACJTM010000049.1"/>
</dbReference>
<name>A0ABR8IUA1_APHFL</name>
<evidence type="ECO:0000313" key="2">
    <source>
        <dbReference type="EMBL" id="MBD2686942.1"/>
    </source>
</evidence>
<dbReference type="SUPFAM" id="SSF46689">
    <property type="entry name" value="Homeodomain-like"/>
    <property type="match status" value="1"/>
</dbReference>
<dbReference type="Gene3D" id="1.10.10.10">
    <property type="entry name" value="Winged helix-like DNA-binding domain superfamily/Winged helix DNA-binding domain"/>
    <property type="match status" value="1"/>
</dbReference>
<dbReference type="Pfam" id="PF13592">
    <property type="entry name" value="HTH_33"/>
    <property type="match status" value="1"/>
</dbReference>
<dbReference type="GeneID" id="78217559"/>
<evidence type="ECO:0000313" key="3">
    <source>
        <dbReference type="Proteomes" id="UP000660270"/>
    </source>
</evidence>